<sequence length="61" mass="6313">MASVGRRGDIGLAEHERNLGAVVRAVVHDVTTAVAQGRLEASPRGVGVRHGLIEGISGPLF</sequence>
<evidence type="ECO:0000313" key="2">
    <source>
        <dbReference type="Proteomes" id="UP001155040"/>
    </source>
</evidence>
<reference evidence="1" key="1">
    <citation type="submission" date="2022-08" db="EMBL/GenBank/DDBJ databases">
        <title>Genomic Encyclopedia of Type Strains, Phase V (KMG-V): Genome sequencing to study the core and pangenomes of soil and plant-associated prokaryotes.</title>
        <authorList>
            <person name="Whitman W."/>
        </authorList>
    </citation>
    <scope>NUCLEOTIDE SEQUENCE</scope>
    <source>
        <strain evidence="1">SP3012</strain>
    </source>
</reference>
<proteinExistence type="predicted"/>
<dbReference type="EMBL" id="JANUBF010000004">
    <property type="protein sequence ID" value="MCS4035756.1"/>
    <property type="molecule type" value="Genomic_DNA"/>
</dbReference>
<dbReference type="RefSeq" id="WP_221404577.1">
    <property type="nucleotide sequence ID" value="NZ_JACIFG010000001.1"/>
</dbReference>
<dbReference type="Proteomes" id="UP001155040">
    <property type="component" value="Unassembled WGS sequence"/>
</dbReference>
<protein>
    <submittedName>
        <fullName evidence="1">Uncharacterized protein</fullName>
    </submittedName>
</protein>
<comment type="caution">
    <text evidence="1">The sequence shown here is derived from an EMBL/GenBank/DDBJ whole genome shotgun (WGS) entry which is preliminary data.</text>
</comment>
<organism evidence="1 2">
    <name type="scientific">Salinibacter ruber</name>
    <dbReference type="NCBI Taxonomy" id="146919"/>
    <lineage>
        <taxon>Bacteria</taxon>
        <taxon>Pseudomonadati</taxon>
        <taxon>Rhodothermota</taxon>
        <taxon>Rhodothermia</taxon>
        <taxon>Rhodothermales</taxon>
        <taxon>Salinibacteraceae</taxon>
        <taxon>Salinibacter</taxon>
    </lineage>
</organism>
<gene>
    <name evidence="1" type="ORF">GGQ01_000805</name>
</gene>
<accession>A0A9X2R219</accession>
<evidence type="ECO:0000313" key="1">
    <source>
        <dbReference type="EMBL" id="MCS4035756.1"/>
    </source>
</evidence>
<dbReference type="AlphaFoldDB" id="A0A9X2R219"/>
<name>A0A9X2R219_9BACT</name>